<dbReference type="InterPro" id="IPR015421">
    <property type="entry name" value="PyrdxlP-dep_Trfase_major"/>
</dbReference>
<reference evidence="3" key="1">
    <citation type="journal article" date="2021" name="Nat. Commun.">
        <title>Genetic determinants of endophytism in the Arabidopsis root mycobiome.</title>
        <authorList>
            <person name="Mesny F."/>
            <person name="Miyauchi S."/>
            <person name="Thiergart T."/>
            <person name="Pickel B."/>
            <person name="Atanasova L."/>
            <person name="Karlsson M."/>
            <person name="Huettel B."/>
            <person name="Barry K.W."/>
            <person name="Haridas S."/>
            <person name="Chen C."/>
            <person name="Bauer D."/>
            <person name="Andreopoulos W."/>
            <person name="Pangilinan J."/>
            <person name="LaButti K."/>
            <person name="Riley R."/>
            <person name="Lipzen A."/>
            <person name="Clum A."/>
            <person name="Drula E."/>
            <person name="Henrissat B."/>
            <person name="Kohler A."/>
            <person name="Grigoriev I.V."/>
            <person name="Martin F.M."/>
            <person name="Hacquard S."/>
        </authorList>
    </citation>
    <scope>NUCLEOTIDE SEQUENCE</scope>
    <source>
        <strain evidence="3">MPI-CAGE-AT-0021</strain>
    </source>
</reference>
<dbReference type="Proteomes" id="UP000717696">
    <property type="component" value="Unassembled WGS sequence"/>
</dbReference>
<evidence type="ECO:0000256" key="1">
    <source>
        <dbReference type="ARBA" id="ARBA00022898"/>
    </source>
</evidence>
<dbReference type="PANTHER" id="PTHR43586">
    <property type="entry name" value="CYSTEINE DESULFURASE"/>
    <property type="match status" value="1"/>
</dbReference>
<name>A0A9P9J9H7_9HYPO</name>
<sequence length="425" mass="46979">MAPISINDVEKEVSTLVGITTKASTRNHSFLDAKFDIFRRLVPVVADGTVTHLNAGFMPPSNLVIHEAIIQFCTQWLHNPSPKSMWRDAAEETRLLLAQYINTDPSCLAFTRDTTEAMSYFMHSLNLQPGDNVVVLDCEHPNQAYGWLALRDLGVEVRQVPTPSEMDGFATTANANTFADHVDERTRAIGISSIMFHSGQWNDVTDICAAYRPRGIHVLADLTQQVGFADVDVNALGVSAAAFSLHKGLNSPLGLAALYVHQDFIHDLDPTPPIVGYGSVNNTTEDFMIPNGPVDFHPSARRYEHANMNLMAASAARAFLQFYLDIMGPEDVKNHLYGLGDALRARCKLLGVEILGPTERCNHAPHLYILKLYGDEWAEHFKQNNVAVTSFRWGVRVSFGFYSSPQDVQRLAETIQVGLDAGLQG</sequence>
<dbReference type="SUPFAM" id="SSF53383">
    <property type="entry name" value="PLP-dependent transferases"/>
    <property type="match status" value="1"/>
</dbReference>
<dbReference type="Gene3D" id="3.90.1150.10">
    <property type="entry name" value="Aspartate Aminotransferase, domain 1"/>
    <property type="match status" value="1"/>
</dbReference>
<organism evidence="3 4">
    <name type="scientific">Dactylonectria estremocensis</name>
    <dbReference type="NCBI Taxonomy" id="1079267"/>
    <lineage>
        <taxon>Eukaryota</taxon>
        <taxon>Fungi</taxon>
        <taxon>Dikarya</taxon>
        <taxon>Ascomycota</taxon>
        <taxon>Pezizomycotina</taxon>
        <taxon>Sordariomycetes</taxon>
        <taxon>Hypocreomycetidae</taxon>
        <taxon>Hypocreales</taxon>
        <taxon>Nectriaceae</taxon>
        <taxon>Dactylonectria</taxon>
    </lineage>
</organism>
<evidence type="ECO:0000259" key="2">
    <source>
        <dbReference type="Pfam" id="PF00266"/>
    </source>
</evidence>
<dbReference type="EMBL" id="JAGMUU010000003">
    <property type="protein sequence ID" value="KAH7157367.1"/>
    <property type="molecule type" value="Genomic_DNA"/>
</dbReference>
<dbReference type="GO" id="GO:0016740">
    <property type="term" value="F:transferase activity"/>
    <property type="evidence" value="ECO:0007669"/>
    <property type="project" value="UniProtKB-KW"/>
</dbReference>
<dbReference type="Pfam" id="PF00266">
    <property type="entry name" value="Aminotran_5"/>
    <property type="match status" value="1"/>
</dbReference>
<evidence type="ECO:0000313" key="4">
    <source>
        <dbReference type="Proteomes" id="UP000717696"/>
    </source>
</evidence>
<gene>
    <name evidence="3" type="ORF">B0J13DRAFT_649887</name>
</gene>
<dbReference type="PANTHER" id="PTHR43586:SF8">
    <property type="entry name" value="CYSTEINE DESULFURASE 1, CHLOROPLASTIC"/>
    <property type="match status" value="1"/>
</dbReference>
<keyword evidence="4" id="KW-1185">Reference proteome</keyword>
<dbReference type="AlphaFoldDB" id="A0A9P9J9H7"/>
<proteinExistence type="predicted"/>
<evidence type="ECO:0000313" key="3">
    <source>
        <dbReference type="EMBL" id="KAH7157367.1"/>
    </source>
</evidence>
<protein>
    <submittedName>
        <fullName evidence="3">Pyridoxal phosphate-dependent transferase</fullName>
    </submittedName>
</protein>
<dbReference type="InterPro" id="IPR000192">
    <property type="entry name" value="Aminotrans_V_dom"/>
</dbReference>
<dbReference type="Gene3D" id="3.40.640.10">
    <property type="entry name" value="Type I PLP-dependent aspartate aminotransferase-like (Major domain)"/>
    <property type="match status" value="1"/>
</dbReference>
<dbReference type="InterPro" id="IPR015422">
    <property type="entry name" value="PyrdxlP-dep_Trfase_small"/>
</dbReference>
<feature type="domain" description="Aminotransferase class V" evidence="2">
    <location>
        <begin position="83"/>
        <end position="411"/>
    </location>
</feature>
<keyword evidence="1" id="KW-0663">Pyridoxal phosphate</keyword>
<dbReference type="OrthoDB" id="5978656at2759"/>
<comment type="caution">
    <text evidence="3">The sequence shown here is derived from an EMBL/GenBank/DDBJ whole genome shotgun (WGS) entry which is preliminary data.</text>
</comment>
<keyword evidence="3" id="KW-0808">Transferase</keyword>
<dbReference type="InterPro" id="IPR015424">
    <property type="entry name" value="PyrdxlP-dep_Trfase"/>
</dbReference>
<accession>A0A9P9J9H7</accession>